<evidence type="ECO:0000313" key="8">
    <source>
        <dbReference type="EMBL" id="GAX82868.1"/>
    </source>
</evidence>
<keyword evidence="9" id="KW-1185">Reference proteome</keyword>
<dbReference type="SUPFAM" id="SSF144091">
    <property type="entry name" value="Rhomboid-like"/>
    <property type="match status" value="1"/>
</dbReference>
<dbReference type="GO" id="GO:0004252">
    <property type="term" value="F:serine-type endopeptidase activity"/>
    <property type="evidence" value="ECO:0007669"/>
    <property type="project" value="InterPro"/>
</dbReference>
<reference evidence="8 9" key="1">
    <citation type="submission" date="2017-08" db="EMBL/GenBank/DDBJ databases">
        <title>Acidophilic green algal genome provides insights into adaptation to an acidic environment.</title>
        <authorList>
            <person name="Hirooka S."/>
            <person name="Hirose Y."/>
            <person name="Kanesaki Y."/>
            <person name="Higuchi S."/>
            <person name="Fujiwara T."/>
            <person name="Onuma R."/>
            <person name="Era A."/>
            <person name="Ohbayashi R."/>
            <person name="Uzuka A."/>
            <person name="Nozaki H."/>
            <person name="Yoshikawa H."/>
            <person name="Miyagishima S.Y."/>
        </authorList>
    </citation>
    <scope>NUCLEOTIDE SEQUENCE [LARGE SCALE GENOMIC DNA]</scope>
    <source>
        <strain evidence="8 9">NIES-2499</strain>
    </source>
</reference>
<keyword evidence="3 6" id="KW-0812">Transmembrane</keyword>
<dbReference type="Proteomes" id="UP000232323">
    <property type="component" value="Unassembled WGS sequence"/>
</dbReference>
<protein>
    <recommendedName>
        <fullName evidence="7">Peptidase S54 rhomboid domain-containing protein</fullName>
    </recommendedName>
</protein>
<keyword evidence="4 6" id="KW-1133">Transmembrane helix</keyword>
<evidence type="ECO:0000313" key="9">
    <source>
        <dbReference type="Proteomes" id="UP000232323"/>
    </source>
</evidence>
<comment type="caution">
    <text evidence="8">The sequence shown here is derived from an EMBL/GenBank/DDBJ whole genome shotgun (WGS) entry which is preliminary data.</text>
</comment>
<dbReference type="PANTHER" id="PTHR43066">
    <property type="entry name" value="RHOMBOID-RELATED PROTEIN"/>
    <property type="match status" value="1"/>
</dbReference>
<organism evidence="8 9">
    <name type="scientific">Chlamydomonas eustigma</name>
    <dbReference type="NCBI Taxonomy" id="1157962"/>
    <lineage>
        <taxon>Eukaryota</taxon>
        <taxon>Viridiplantae</taxon>
        <taxon>Chlorophyta</taxon>
        <taxon>core chlorophytes</taxon>
        <taxon>Chlorophyceae</taxon>
        <taxon>CS clade</taxon>
        <taxon>Chlamydomonadales</taxon>
        <taxon>Chlamydomonadaceae</taxon>
        <taxon>Chlamydomonas</taxon>
    </lineage>
</organism>
<dbReference type="Gene3D" id="1.20.1540.10">
    <property type="entry name" value="Rhomboid-like"/>
    <property type="match status" value="1"/>
</dbReference>
<comment type="similarity">
    <text evidence="2">Belongs to the peptidase S54 family.</text>
</comment>
<feature type="transmembrane region" description="Helical" evidence="6">
    <location>
        <begin position="90"/>
        <end position="111"/>
    </location>
</feature>
<proteinExistence type="inferred from homology"/>
<dbReference type="InterPro" id="IPR035952">
    <property type="entry name" value="Rhomboid-like_sf"/>
</dbReference>
<sequence length="320" mass="32984">MKSSLFRSSSSSSCSHKEQHPLLLSHRSCKLRGSLSKGPQSRFLHVNASKGSGDGGLVPDLQKYNMGSTPSRNPAPLAASTAGDSQGFDIPAGVAALVLLNCALFVAAIAFKSSAVTALAINPSAVSWWSFISSAFVHHNFEQLGRNMFILFFFSKLVYRDLGAVGVWFTYILGAVGANVSSWVFLAGAAKVKAVSMLGVASSGGAMAVFLASMVLSFTPSLAWVMGVILSGNVILGMMLQAPVSAAAAAAAKSASSSSQGMISPLSSLVTMDPVAVAKAVFRSMEQTAVSPGNSWVLGAAVAAAVVVVMARLPDPDNAH</sequence>
<dbReference type="AlphaFoldDB" id="A0A250XIG1"/>
<feature type="domain" description="Peptidase S54 rhomboid" evidence="7">
    <location>
        <begin position="127"/>
        <end position="245"/>
    </location>
</feature>
<gene>
    <name evidence="8" type="ORF">CEUSTIGMA_g10294.t1</name>
</gene>
<dbReference type="EMBL" id="BEGY01000087">
    <property type="protein sequence ID" value="GAX82868.1"/>
    <property type="molecule type" value="Genomic_DNA"/>
</dbReference>
<evidence type="ECO:0000256" key="5">
    <source>
        <dbReference type="ARBA" id="ARBA00023136"/>
    </source>
</evidence>
<dbReference type="GO" id="GO:0016020">
    <property type="term" value="C:membrane"/>
    <property type="evidence" value="ECO:0007669"/>
    <property type="project" value="UniProtKB-SubCell"/>
</dbReference>
<dbReference type="Pfam" id="PF01694">
    <property type="entry name" value="Rhomboid"/>
    <property type="match status" value="1"/>
</dbReference>
<feature type="transmembrane region" description="Helical" evidence="6">
    <location>
        <begin position="224"/>
        <end position="251"/>
    </location>
</feature>
<dbReference type="OrthoDB" id="418595at2759"/>
<accession>A0A250XIG1</accession>
<name>A0A250XIG1_9CHLO</name>
<evidence type="ECO:0000256" key="4">
    <source>
        <dbReference type="ARBA" id="ARBA00022989"/>
    </source>
</evidence>
<evidence type="ECO:0000259" key="7">
    <source>
        <dbReference type="Pfam" id="PF01694"/>
    </source>
</evidence>
<feature type="transmembrane region" description="Helical" evidence="6">
    <location>
        <begin position="198"/>
        <end position="218"/>
    </location>
</feature>
<feature type="transmembrane region" description="Helical" evidence="6">
    <location>
        <begin position="294"/>
        <end position="313"/>
    </location>
</feature>
<evidence type="ECO:0000256" key="6">
    <source>
        <dbReference type="SAM" id="Phobius"/>
    </source>
</evidence>
<comment type="subcellular location">
    <subcellularLocation>
        <location evidence="1">Membrane</location>
        <topology evidence="1">Multi-pass membrane protein</topology>
    </subcellularLocation>
</comment>
<feature type="transmembrane region" description="Helical" evidence="6">
    <location>
        <begin position="165"/>
        <end position="186"/>
    </location>
</feature>
<keyword evidence="5 6" id="KW-0472">Membrane</keyword>
<feature type="transmembrane region" description="Helical" evidence="6">
    <location>
        <begin position="117"/>
        <end position="137"/>
    </location>
</feature>
<dbReference type="PANTHER" id="PTHR43066:SF11">
    <property type="entry name" value="PEPTIDASE S54 RHOMBOID DOMAIN-CONTAINING PROTEIN"/>
    <property type="match status" value="1"/>
</dbReference>
<dbReference type="InterPro" id="IPR022764">
    <property type="entry name" value="Peptidase_S54_rhomboid_dom"/>
</dbReference>
<evidence type="ECO:0000256" key="2">
    <source>
        <dbReference type="ARBA" id="ARBA00009045"/>
    </source>
</evidence>
<dbReference type="STRING" id="1157962.A0A250XIG1"/>
<evidence type="ECO:0000256" key="1">
    <source>
        <dbReference type="ARBA" id="ARBA00004141"/>
    </source>
</evidence>
<evidence type="ECO:0000256" key="3">
    <source>
        <dbReference type="ARBA" id="ARBA00022692"/>
    </source>
</evidence>